<dbReference type="NCBIfam" id="NF008528">
    <property type="entry name" value="PRK11463.1-2"/>
    <property type="match status" value="1"/>
</dbReference>
<gene>
    <name evidence="3" type="ORF">METZ01_LOCUS319311</name>
</gene>
<sequence length="156" mass="16812">MLKILAFLFIVVPLAEIVVLVEVGSFVGVAGTLGLVVLTALAGAFLVRQQGLARVRQIHTALSRGELPTRAFYHAGFLLLAGALLLTPGFLTDTLGFLCLMPPVREQLGQWLIRHWLGALTTGQASAGIQDPIDGNFHEVDDQSDPDLTGRLDKRD</sequence>
<name>A0A382P122_9ZZZZ</name>
<keyword evidence="2" id="KW-1133">Transmembrane helix</keyword>
<organism evidence="3">
    <name type="scientific">marine metagenome</name>
    <dbReference type="NCBI Taxonomy" id="408172"/>
    <lineage>
        <taxon>unclassified sequences</taxon>
        <taxon>metagenomes</taxon>
        <taxon>ecological metagenomes</taxon>
    </lineage>
</organism>
<dbReference type="PANTHER" id="PTHR35335">
    <property type="entry name" value="UPF0716 PROTEIN FXSA"/>
    <property type="match status" value="1"/>
</dbReference>
<evidence type="ECO:0000256" key="1">
    <source>
        <dbReference type="SAM" id="MobiDB-lite"/>
    </source>
</evidence>
<feature type="transmembrane region" description="Helical" evidence="2">
    <location>
        <begin position="71"/>
        <end position="91"/>
    </location>
</feature>
<dbReference type="EMBL" id="UINC01103795">
    <property type="protein sequence ID" value="SVC66457.1"/>
    <property type="molecule type" value="Genomic_DNA"/>
</dbReference>
<dbReference type="GO" id="GO:0016020">
    <property type="term" value="C:membrane"/>
    <property type="evidence" value="ECO:0007669"/>
    <property type="project" value="InterPro"/>
</dbReference>
<dbReference type="AlphaFoldDB" id="A0A382P122"/>
<proteinExistence type="predicted"/>
<dbReference type="PANTHER" id="PTHR35335:SF1">
    <property type="entry name" value="UPF0716 PROTEIN FXSA"/>
    <property type="match status" value="1"/>
</dbReference>
<feature type="region of interest" description="Disordered" evidence="1">
    <location>
        <begin position="136"/>
        <end position="156"/>
    </location>
</feature>
<evidence type="ECO:0008006" key="4">
    <source>
        <dbReference type="Google" id="ProtNLM"/>
    </source>
</evidence>
<keyword evidence="2" id="KW-0812">Transmembrane</keyword>
<accession>A0A382P122</accession>
<dbReference type="InterPro" id="IPR007313">
    <property type="entry name" value="FxsA"/>
</dbReference>
<evidence type="ECO:0000313" key="3">
    <source>
        <dbReference type="EMBL" id="SVC66457.1"/>
    </source>
</evidence>
<reference evidence="3" key="1">
    <citation type="submission" date="2018-05" db="EMBL/GenBank/DDBJ databases">
        <authorList>
            <person name="Lanie J.A."/>
            <person name="Ng W.-L."/>
            <person name="Kazmierczak K.M."/>
            <person name="Andrzejewski T.M."/>
            <person name="Davidsen T.M."/>
            <person name="Wayne K.J."/>
            <person name="Tettelin H."/>
            <person name="Glass J.I."/>
            <person name="Rusch D."/>
            <person name="Podicherti R."/>
            <person name="Tsui H.-C.T."/>
            <person name="Winkler M.E."/>
        </authorList>
    </citation>
    <scope>NUCLEOTIDE SEQUENCE</scope>
</reference>
<dbReference type="Pfam" id="PF04186">
    <property type="entry name" value="FxsA"/>
    <property type="match status" value="1"/>
</dbReference>
<protein>
    <recommendedName>
        <fullName evidence="4">FxsA cytoplasmic membrane protein</fullName>
    </recommendedName>
</protein>
<keyword evidence="2" id="KW-0472">Membrane</keyword>
<evidence type="ECO:0000256" key="2">
    <source>
        <dbReference type="SAM" id="Phobius"/>
    </source>
</evidence>
<feature type="transmembrane region" description="Helical" evidence="2">
    <location>
        <begin position="25"/>
        <end position="47"/>
    </location>
</feature>